<evidence type="ECO:0000313" key="3">
    <source>
        <dbReference type="EMBL" id="KAK5632690.1"/>
    </source>
</evidence>
<dbReference type="EC" id="2.7.1.172" evidence="1"/>
<dbReference type="Gene3D" id="3.90.1200.10">
    <property type="match status" value="1"/>
</dbReference>
<dbReference type="GO" id="GO:0102193">
    <property type="term" value="F:protein-ribulosamine 3-kinase activity"/>
    <property type="evidence" value="ECO:0007669"/>
    <property type="project" value="UniProtKB-EC"/>
</dbReference>
<accession>A0AAN7Z0N8</accession>
<sequence>MENWEETFTSELQRIFDSEKNTQSYDEEVARLRKAIIEKVIPRLVRPLETGPHKILPRLVHGDLWDGNCGVDENTGKPVVFD</sequence>
<reference evidence="3 4" key="1">
    <citation type="submission" date="2023-10" db="EMBL/GenBank/DDBJ databases">
        <title>Draft genome sequence of Xylaria bambusicola isolate GMP-LS, the root and basal stem rot pathogen of sugarcane in Indonesia.</title>
        <authorList>
            <person name="Selvaraj P."/>
            <person name="Muralishankar V."/>
            <person name="Muruganantham S."/>
            <person name="Sp S."/>
            <person name="Haryani S."/>
            <person name="Lau K.J.X."/>
            <person name="Naqvi N.I."/>
        </authorList>
    </citation>
    <scope>NUCLEOTIDE SEQUENCE [LARGE SCALE GENOMIC DNA]</scope>
    <source>
        <strain evidence="3">GMP-LS</strain>
    </source>
</reference>
<evidence type="ECO:0000256" key="2">
    <source>
        <dbReference type="ARBA" id="ARBA00048655"/>
    </source>
</evidence>
<dbReference type="SUPFAM" id="SSF56112">
    <property type="entry name" value="Protein kinase-like (PK-like)"/>
    <property type="match status" value="1"/>
</dbReference>
<comment type="catalytic activity">
    <reaction evidence="2">
        <text>N(6)-D-ribulosyl-L-lysyl-[protein] + ATP = N(6)-(3-O-phospho-D-ribulosyl)-L-lysyl-[protein] + ADP + H(+)</text>
        <dbReference type="Rhea" id="RHEA:48432"/>
        <dbReference type="Rhea" id="RHEA-COMP:12103"/>
        <dbReference type="Rhea" id="RHEA-COMP:12104"/>
        <dbReference type="ChEBI" id="CHEBI:15378"/>
        <dbReference type="ChEBI" id="CHEBI:30616"/>
        <dbReference type="ChEBI" id="CHEBI:90418"/>
        <dbReference type="ChEBI" id="CHEBI:90420"/>
        <dbReference type="ChEBI" id="CHEBI:456216"/>
        <dbReference type="EC" id="2.7.1.172"/>
    </reaction>
    <physiologicalReaction direction="left-to-right" evidence="2">
        <dbReference type="Rhea" id="RHEA:48433"/>
    </physiologicalReaction>
</comment>
<comment type="caution">
    <text evidence="3">The sequence shown here is derived from an EMBL/GenBank/DDBJ whole genome shotgun (WGS) entry which is preliminary data.</text>
</comment>
<organism evidence="3 4">
    <name type="scientific">Xylaria bambusicola</name>
    <dbReference type="NCBI Taxonomy" id="326684"/>
    <lineage>
        <taxon>Eukaryota</taxon>
        <taxon>Fungi</taxon>
        <taxon>Dikarya</taxon>
        <taxon>Ascomycota</taxon>
        <taxon>Pezizomycotina</taxon>
        <taxon>Sordariomycetes</taxon>
        <taxon>Xylariomycetidae</taxon>
        <taxon>Xylariales</taxon>
        <taxon>Xylariaceae</taxon>
        <taxon>Xylaria</taxon>
    </lineage>
</organism>
<dbReference type="InterPro" id="IPR016477">
    <property type="entry name" value="Fructo-/Ketosamine-3-kinase"/>
</dbReference>
<evidence type="ECO:0000256" key="1">
    <source>
        <dbReference type="ARBA" id="ARBA00011961"/>
    </source>
</evidence>
<dbReference type="EMBL" id="JAWHQM010000026">
    <property type="protein sequence ID" value="KAK5632690.1"/>
    <property type="molecule type" value="Genomic_DNA"/>
</dbReference>
<proteinExistence type="predicted"/>
<gene>
    <name evidence="3" type="ORF">RRF57_008404</name>
</gene>
<dbReference type="AlphaFoldDB" id="A0AAN7Z0N8"/>
<keyword evidence="4" id="KW-1185">Reference proteome</keyword>
<protein>
    <recommendedName>
        <fullName evidence="1">protein-ribulosamine 3-kinase</fullName>
        <ecNumber evidence="1">2.7.1.172</ecNumber>
    </recommendedName>
</protein>
<dbReference type="Proteomes" id="UP001305414">
    <property type="component" value="Unassembled WGS sequence"/>
</dbReference>
<evidence type="ECO:0000313" key="4">
    <source>
        <dbReference type="Proteomes" id="UP001305414"/>
    </source>
</evidence>
<name>A0AAN7Z0N8_9PEZI</name>
<dbReference type="InterPro" id="IPR011009">
    <property type="entry name" value="Kinase-like_dom_sf"/>
</dbReference>
<dbReference type="Pfam" id="PF03881">
    <property type="entry name" value="Fructosamin_kin"/>
    <property type="match status" value="1"/>
</dbReference>